<dbReference type="Proteomes" id="UP000537592">
    <property type="component" value="Unassembled WGS sequence"/>
</dbReference>
<reference evidence="1 2" key="1">
    <citation type="submission" date="2020-08" db="EMBL/GenBank/DDBJ databases">
        <title>Genomic Encyclopedia of Type Strains, Phase IV (KMG-IV): sequencing the most valuable type-strain genomes for metagenomic binning, comparative biology and taxonomic classification.</title>
        <authorList>
            <person name="Goeker M."/>
        </authorList>
    </citation>
    <scope>NUCLEOTIDE SEQUENCE [LARGE SCALE GENOMIC DNA]</scope>
    <source>
        <strain evidence="1 2">DSM 28760</strain>
    </source>
</reference>
<evidence type="ECO:0000313" key="2">
    <source>
        <dbReference type="Proteomes" id="UP000537592"/>
    </source>
</evidence>
<proteinExistence type="predicted"/>
<comment type="caution">
    <text evidence="1">The sequence shown here is derived from an EMBL/GenBank/DDBJ whole genome shotgun (WGS) entry which is preliminary data.</text>
</comment>
<name>A0A7W5Z2P8_9HYPH</name>
<keyword evidence="2" id="KW-1185">Reference proteome</keyword>
<organism evidence="1 2">
    <name type="scientific">Pseudochelatococcus contaminans</name>
    <dbReference type="NCBI Taxonomy" id="1538103"/>
    <lineage>
        <taxon>Bacteria</taxon>
        <taxon>Pseudomonadati</taxon>
        <taxon>Pseudomonadota</taxon>
        <taxon>Alphaproteobacteria</taxon>
        <taxon>Hyphomicrobiales</taxon>
        <taxon>Chelatococcaceae</taxon>
        <taxon>Pseudochelatococcus</taxon>
    </lineage>
</organism>
<protein>
    <submittedName>
        <fullName evidence="1">Uncharacterized protein</fullName>
    </submittedName>
</protein>
<evidence type="ECO:0000313" key="1">
    <source>
        <dbReference type="EMBL" id="MBB3808740.1"/>
    </source>
</evidence>
<dbReference type="AlphaFoldDB" id="A0A7W5Z2P8"/>
<gene>
    <name evidence="1" type="ORF">FHS81_000794</name>
</gene>
<sequence length="76" mass="8793">MKTELFMLQEYMQGFGCGPDIFVEKHTERNGFLSWRRNSGHKAKDAGIDAFAPEYRLFICRKPWSCREIANPNGPP</sequence>
<accession>A0A7W5Z2P8</accession>
<dbReference type="EMBL" id="JACICC010000001">
    <property type="protein sequence ID" value="MBB3808740.1"/>
    <property type="molecule type" value="Genomic_DNA"/>
</dbReference>